<comment type="caution">
    <text evidence="1">The sequence shown here is derived from an EMBL/GenBank/DDBJ whole genome shotgun (WGS) entry which is preliminary data.</text>
</comment>
<name>A0A543PZ07_ACITH</name>
<gene>
    <name evidence="1" type="ORF">DLNHIDIE_03365</name>
</gene>
<dbReference type="EMBL" id="SZUV01000006">
    <property type="protein sequence ID" value="TQN49317.1"/>
    <property type="molecule type" value="Genomic_DNA"/>
</dbReference>
<evidence type="ECO:0000313" key="2">
    <source>
        <dbReference type="Proteomes" id="UP000315403"/>
    </source>
</evidence>
<evidence type="ECO:0000313" key="1">
    <source>
        <dbReference type="EMBL" id="TQN49317.1"/>
    </source>
</evidence>
<organism evidence="1 2">
    <name type="scientific">Acidithiobacillus thiooxidans ATCC 19377</name>
    <dbReference type="NCBI Taxonomy" id="637390"/>
    <lineage>
        <taxon>Bacteria</taxon>
        <taxon>Pseudomonadati</taxon>
        <taxon>Pseudomonadota</taxon>
        <taxon>Acidithiobacillia</taxon>
        <taxon>Acidithiobacillales</taxon>
        <taxon>Acidithiobacillaceae</taxon>
        <taxon>Acidithiobacillus</taxon>
    </lineage>
</organism>
<proteinExistence type="predicted"/>
<dbReference type="Proteomes" id="UP000315403">
    <property type="component" value="Unassembled WGS sequence"/>
</dbReference>
<accession>A0A543PZ07</accession>
<sequence>MNRENDMKKNCVVTLVVTTALNDVEIVTELLHPRWERKQAH</sequence>
<reference evidence="1 2" key="1">
    <citation type="submission" date="2019-03" db="EMBL/GenBank/DDBJ databases">
        <title>New insights into Acidothiobacillus thiooxidans sulfur metabolism through coupled gene expression, solution geochemistry, microscopy and spectroscopy analyses.</title>
        <authorList>
            <person name="Camacho D."/>
            <person name="Frazao R."/>
            <person name="Fouillen A."/>
            <person name="Nanci A."/>
            <person name="Lang B.F."/>
            <person name="Apte S.C."/>
            <person name="Baron C."/>
            <person name="Warren L.A."/>
        </authorList>
    </citation>
    <scope>NUCLEOTIDE SEQUENCE [LARGE SCALE GENOMIC DNA]</scope>
    <source>
        <strain evidence="1 2">ATCC 19377</strain>
    </source>
</reference>
<protein>
    <submittedName>
        <fullName evidence="1">Uncharacterized protein</fullName>
    </submittedName>
</protein>
<dbReference type="AlphaFoldDB" id="A0A543PZ07"/>